<dbReference type="InterPro" id="IPR015421">
    <property type="entry name" value="PyrdxlP-dep_Trfase_major"/>
</dbReference>
<reference evidence="2" key="1">
    <citation type="submission" date="2020-10" db="EMBL/GenBank/DDBJ databases">
        <authorList>
            <person name="Gilroy R."/>
        </authorList>
    </citation>
    <scope>NUCLEOTIDE SEQUENCE</scope>
    <source>
        <strain evidence="2">10669</strain>
    </source>
</reference>
<dbReference type="AlphaFoldDB" id="A0A9D1NKQ8"/>
<dbReference type="CDD" id="cd00609">
    <property type="entry name" value="AAT_like"/>
    <property type="match status" value="1"/>
</dbReference>
<keyword evidence="2" id="KW-0808">Transferase</keyword>
<dbReference type="PANTHER" id="PTHR45744:SF2">
    <property type="entry name" value="TYROSINE AMINOTRANSFERASE"/>
    <property type="match status" value="1"/>
</dbReference>
<accession>A0A9D1NKQ8</accession>
<dbReference type="GO" id="GO:0008483">
    <property type="term" value="F:transaminase activity"/>
    <property type="evidence" value="ECO:0007669"/>
    <property type="project" value="UniProtKB-KW"/>
</dbReference>
<dbReference type="PANTHER" id="PTHR45744">
    <property type="entry name" value="TYROSINE AMINOTRANSFERASE"/>
    <property type="match status" value="1"/>
</dbReference>
<keyword evidence="2" id="KW-0032">Aminotransferase</keyword>
<dbReference type="EMBL" id="DVOG01000111">
    <property type="protein sequence ID" value="HIV04327.1"/>
    <property type="molecule type" value="Genomic_DNA"/>
</dbReference>
<protein>
    <submittedName>
        <fullName evidence="2">Pyridoxal phosphate-dependent aminotransferase</fullName>
    </submittedName>
</protein>
<dbReference type="Proteomes" id="UP000886812">
    <property type="component" value="Unassembled WGS sequence"/>
</dbReference>
<dbReference type="InterPro" id="IPR004839">
    <property type="entry name" value="Aminotransferase_I/II_large"/>
</dbReference>
<sequence length="402" mass="44000">MFSPQRIPEDLSPNRWTRLLREARERARENGEAPLDLAVSNPTAAGFLWRRETLATALASDAIERYAPHPRGNAAARDAVAEFYRREHRTEISPERIHLTASTSEAYSWLAKLLCSAGDNVLAPAPSYPLIAHLCGMEDVETRRYFLRFDEEKNRWATDFSSLENAFDARTRAVFCVAPNNPTGSVFSEEERARLLAFARERGVPLVVDEVFLEYAGGNAASAPASFAGTRDAPVFVLGGLSKSAALPQIKVGWILTCGPEAFAAEALPRLDFIADAFLSSSAPSQGAVPALLAASGAMRERIRARLDANEKRLRAWADASPHAVKILPREAGWYALVRLPRGVAEDALAECLLRRENVVAHPGYFYDAENVPAPLLVLSLLAPEETLAAALPRIDSALLRC</sequence>
<feature type="domain" description="Aminotransferase class I/classII large" evidence="1">
    <location>
        <begin position="57"/>
        <end position="368"/>
    </location>
</feature>
<evidence type="ECO:0000313" key="3">
    <source>
        <dbReference type="Proteomes" id="UP000886812"/>
    </source>
</evidence>
<dbReference type="Gene3D" id="3.40.640.10">
    <property type="entry name" value="Type I PLP-dependent aspartate aminotransferase-like (Major domain)"/>
    <property type="match status" value="1"/>
</dbReference>
<comment type="caution">
    <text evidence="2">The sequence shown here is derived from an EMBL/GenBank/DDBJ whole genome shotgun (WGS) entry which is preliminary data.</text>
</comment>
<dbReference type="SUPFAM" id="SSF53383">
    <property type="entry name" value="PLP-dependent transferases"/>
    <property type="match status" value="1"/>
</dbReference>
<name>A0A9D1NKQ8_9BACT</name>
<dbReference type="Pfam" id="PF00155">
    <property type="entry name" value="Aminotran_1_2"/>
    <property type="match status" value="1"/>
</dbReference>
<evidence type="ECO:0000313" key="2">
    <source>
        <dbReference type="EMBL" id="HIV04327.1"/>
    </source>
</evidence>
<organism evidence="2 3">
    <name type="scientific">Candidatus Spyradosoma merdigallinarum</name>
    <dbReference type="NCBI Taxonomy" id="2840950"/>
    <lineage>
        <taxon>Bacteria</taxon>
        <taxon>Pseudomonadati</taxon>
        <taxon>Verrucomicrobiota</taxon>
        <taxon>Opitutia</taxon>
        <taxon>Opitutia incertae sedis</taxon>
        <taxon>Candidatus Spyradosoma</taxon>
    </lineage>
</organism>
<dbReference type="InterPro" id="IPR015424">
    <property type="entry name" value="PyrdxlP-dep_Trfase"/>
</dbReference>
<gene>
    <name evidence="2" type="ORF">IAC75_04150</name>
</gene>
<reference evidence="2" key="2">
    <citation type="journal article" date="2021" name="PeerJ">
        <title>Extensive microbial diversity within the chicken gut microbiome revealed by metagenomics and culture.</title>
        <authorList>
            <person name="Gilroy R."/>
            <person name="Ravi A."/>
            <person name="Getino M."/>
            <person name="Pursley I."/>
            <person name="Horton D.L."/>
            <person name="Alikhan N.F."/>
            <person name="Baker D."/>
            <person name="Gharbi K."/>
            <person name="Hall N."/>
            <person name="Watson M."/>
            <person name="Adriaenssens E.M."/>
            <person name="Foster-Nyarko E."/>
            <person name="Jarju S."/>
            <person name="Secka A."/>
            <person name="Antonio M."/>
            <person name="Oren A."/>
            <person name="Chaudhuri R.R."/>
            <person name="La Ragione R."/>
            <person name="Hildebrand F."/>
            <person name="Pallen M.J."/>
        </authorList>
    </citation>
    <scope>NUCLEOTIDE SEQUENCE</scope>
    <source>
        <strain evidence="2">10669</strain>
    </source>
</reference>
<dbReference type="GO" id="GO:0030170">
    <property type="term" value="F:pyridoxal phosphate binding"/>
    <property type="evidence" value="ECO:0007669"/>
    <property type="project" value="InterPro"/>
</dbReference>
<proteinExistence type="predicted"/>
<evidence type="ECO:0000259" key="1">
    <source>
        <dbReference type="Pfam" id="PF00155"/>
    </source>
</evidence>